<dbReference type="InParanoid" id="A0A1Y1YQH3"/>
<keyword evidence="2" id="KW-0698">rRNA processing</keyword>
<name>A0A1Y1YQH3_9FUNG</name>
<comment type="caution">
    <text evidence="5">The sequence shown here is derived from an EMBL/GenBank/DDBJ whole genome shotgun (WGS) entry which is preliminary data.</text>
</comment>
<evidence type="ECO:0000313" key="5">
    <source>
        <dbReference type="EMBL" id="ORY00064.1"/>
    </source>
</evidence>
<evidence type="ECO:0000256" key="2">
    <source>
        <dbReference type="ARBA" id="ARBA00022552"/>
    </source>
</evidence>
<dbReference type="GO" id="GO:0006364">
    <property type="term" value="P:rRNA processing"/>
    <property type="evidence" value="ECO:0007669"/>
    <property type="project" value="UniProtKB-KW"/>
</dbReference>
<dbReference type="OrthoDB" id="263560at2759"/>
<protein>
    <recommendedName>
        <fullName evidence="7">Pre-rRNA-processing protein TSR2</fullName>
    </recommendedName>
</protein>
<feature type="compositionally biased region" description="Acidic residues" evidence="3">
    <location>
        <begin position="132"/>
        <end position="143"/>
    </location>
</feature>
<evidence type="ECO:0008006" key="7">
    <source>
        <dbReference type="Google" id="ProtNLM"/>
    </source>
</evidence>
<accession>A0A1Y1YQH3</accession>
<dbReference type="PANTHER" id="PTHR21250">
    <property type="entry name" value="PRE-RRNA-PROCESSING PROTEIN TSR2 HOMOLOG"/>
    <property type="match status" value="1"/>
</dbReference>
<dbReference type="FunCoup" id="A0A1Y1YQH3">
    <property type="interactions" value="500"/>
</dbReference>
<evidence type="ECO:0000256" key="3">
    <source>
        <dbReference type="SAM" id="MobiDB-lite"/>
    </source>
</evidence>
<comment type="similarity">
    <text evidence="1">Belongs to the TSR2 family.</text>
</comment>
<evidence type="ECO:0000313" key="4">
    <source>
        <dbReference type="EMBL" id="ORX64185.1"/>
    </source>
</evidence>
<dbReference type="STRING" id="1314790.A0A1Y1YQH3"/>
<gene>
    <name evidence="5" type="ORF">K493DRAFT_312962</name>
    <name evidence="4" type="ORF">K493DRAFT_322010</name>
</gene>
<proteinExistence type="inferred from homology"/>
<sequence length="143" mass="16125">MPHPNQVAFTEGVTLIFENWTALKLAVEMEWGGVDSVAKQEWLVDTIVNYFGQNGRNVYAEDIEEILFQIMSDEFNTTLEDDSAYQVGKQLCDLYNECIHSNHSTVQRLREAKANRRNTPASAQAQAQGDDSSSDEEETAMES</sequence>
<organism evidence="5 6">
    <name type="scientific">Basidiobolus meristosporus CBS 931.73</name>
    <dbReference type="NCBI Taxonomy" id="1314790"/>
    <lineage>
        <taxon>Eukaryota</taxon>
        <taxon>Fungi</taxon>
        <taxon>Fungi incertae sedis</taxon>
        <taxon>Zoopagomycota</taxon>
        <taxon>Entomophthoromycotina</taxon>
        <taxon>Basidiobolomycetes</taxon>
        <taxon>Basidiobolales</taxon>
        <taxon>Basidiobolaceae</taxon>
        <taxon>Basidiobolus</taxon>
    </lineage>
</organism>
<dbReference type="Proteomes" id="UP000193498">
    <property type="component" value="Unassembled WGS sequence"/>
</dbReference>
<evidence type="ECO:0000256" key="1">
    <source>
        <dbReference type="ARBA" id="ARBA00006524"/>
    </source>
</evidence>
<dbReference type="AlphaFoldDB" id="A0A1Y1YQH3"/>
<keyword evidence="6" id="KW-1185">Reference proteome</keyword>
<reference evidence="5 6" key="1">
    <citation type="submission" date="2016-07" db="EMBL/GenBank/DDBJ databases">
        <title>Pervasive Adenine N6-methylation of Active Genes in Fungi.</title>
        <authorList>
            <consortium name="DOE Joint Genome Institute"/>
            <person name="Mondo S.J."/>
            <person name="Dannebaum R.O."/>
            <person name="Kuo R.C."/>
            <person name="Labutti K."/>
            <person name="Haridas S."/>
            <person name="Kuo A."/>
            <person name="Salamov A."/>
            <person name="Ahrendt S.R."/>
            <person name="Lipzen A."/>
            <person name="Sullivan W."/>
            <person name="Andreopoulos W.B."/>
            <person name="Clum A."/>
            <person name="Lindquist E."/>
            <person name="Daum C."/>
            <person name="Ramamoorthy G.K."/>
            <person name="Gryganskyi A."/>
            <person name="Culley D."/>
            <person name="Magnuson J.K."/>
            <person name="James T.Y."/>
            <person name="O'Malley M.A."/>
            <person name="Stajich J.E."/>
            <person name="Spatafora J.W."/>
            <person name="Visel A."/>
            <person name="Grigoriev I.V."/>
        </authorList>
    </citation>
    <scope>NUCLEOTIDE SEQUENCE [LARGE SCALE GENOMIC DNA]</scope>
    <source>
        <strain evidence="5 6">CBS 931.73</strain>
    </source>
</reference>
<evidence type="ECO:0000313" key="6">
    <source>
        <dbReference type="Proteomes" id="UP000193498"/>
    </source>
</evidence>
<dbReference type="EMBL" id="MCFE01001229">
    <property type="protein sequence ID" value="ORX64185.1"/>
    <property type="molecule type" value="Genomic_DNA"/>
</dbReference>
<dbReference type="InterPro" id="IPR019398">
    <property type="entry name" value="Pre-rRNA_process_TSR2"/>
</dbReference>
<dbReference type="EMBL" id="MCFE01000088">
    <property type="protein sequence ID" value="ORY00064.1"/>
    <property type="molecule type" value="Genomic_DNA"/>
</dbReference>
<feature type="compositionally biased region" description="Low complexity" evidence="3">
    <location>
        <begin position="121"/>
        <end position="131"/>
    </location>
</feature>
<feature type="region of interest" description="Disordered" evidence="3">
    <location>
        <begin position="109"/>
        <end position="143"/>
    </location>
</feature>
<dbReference type="Pfam" id="PF10273">
    <property type="entry name" value="WGG"/>
    <property type="match status" value="1"/>
</dbReference>